<dbReference type="AlphaFoldDB" id="A0A0A9GQY0"/>
<dbReference type="EMBL" id="GBRH01172072">
    <property type="protein sequence ID" value="JAE25824.1"/>
    <property type="molecule type" value="Transcribed_RNA"/>
</dbReference>
<protein>
    <submittedName>
        <fullName evidence="1">Uncharacterized protein</fullName>
    </submittedName>
</protein>
<sequence>MLSTFIYLCTTLTLAFR</sequence>
<proteinExistence type="predicted"/>
<reference evidence="1" key="1">
    <citation type="submission" date="2014-09" db="EMBL/GenBank/DDBJ databases">
        <authorList>
            <person name="Magalhaes I.L.F."/>
            <person name="Oliveira U."/>
            <person name="Santos F.R."/>
            <person name="Vidigal T.H.D.A."/>
            <person name="Brescovit A.D."/>
            <person name="Santos A.J."/>
        </authorList>
    </citation>
    <scope>NUCLEOTIDE SEQUENCE</scope>
    <source>
        <tissue evidence="1">Shoot tissue taken approximately 20 cm above the soil surface</tissue>
    </source>
</reference>
<accession>A0A0A9GQY0</accession>
<reference evidence="1" key="2">
    <citation type="journal article" date="2015" name="Data Brief">
        <title>Shoot transcriptome of the giant reed, Arundo donax.</title>
        <authorList>
            <person name="Barrero R.A."/>
            <person name="Guerrero F.D."/>
            <person name="Moolhuijzen P."/>
            <person name="Goolsby J.A."/>
            <person name="Tidwell J."/>
            <person name="Bellgard S.E."/>
            <person name="Bellgard M.I."/>
        </authorList>
    </citation>
    <scope>NUCLEOTIDE SEQUENCE</scope>
    <source>
        <tissue evidence="1">Shoot tissue taken approximately 20 cm above the soil surface</tissue>
    </source>
</reference>
<name>A0A0A9GQY0_ARUDO</name>
<organism evidence="1">
    <name type="scientific">Arundo donax</name>
    <name type="common">Giant reed</name>
    <name type="synonym">Donax arundinaceus</name>
    <dbReference type="NCBI Taxonomy" id="35708"/>
    <lineage>
        <taxon>Eukaryota</taxon>
        <taxon>Viridiplantae</taxon>
        <taxon>Streptophyta</taxon>
        <taxon>Embryophyta</taxon>
        <taxon>Tracheophyta</taxon>
        <taxon>Spermatophyta</taxon>
        <taxon>Magnoliopsida</taxon>
        <taxon>Liliopsida</taxon>
        <taxon>Poales</taxon>
        <taxon>Poaceae</taxon>
        <taxon>PACMAD clade</taxon>
        <taxon>Arundinoideae</taxon>
        <taxon>Arundineae</taxon>
        <taxon>Arundo</taxon>
    </lineage>
</organism>
<evidence type="ECO:0000313" key="1">
    <source>
        <dbReference type="EMBL" id="JAE25824.1"/>
    </source>
</evidence>